<feature type="compositionally biased region" description="Basic and acidic residues" evidence="2">
    <location>
        <begin position="574"/>
        <end position="595"/>
    </location>
</feature>
<feature type="compositionally biased region" description="Low complexity" evidence="2">
    <location>
        <begin position="12"/>
        <end position="23"/>
    </location>
</feature>
<feature type="compositionally biased region" description="Polar residues" evidence="2">
    <location>
        <begin position="268"/>
        <end position="279"/>
    </location>
</feature>
<feature type="compositionally biased region" description="Low complexity" evidence="2">
    <location>
        <begin position="349"/>
        <end position="364"/>
    </location>
</feature>
<keyword evidence="4" id="KW-1185">Reference proteome</keyword>
<feature type="region of interest" description="Disordered" evidence="2">
    <location>
        <begin position="130"/>
        <end position="319"/>
    </location>
</feature>
<feature type="coiled-coil region" evidence="1">
    <location>
        <begin position="926"/>
        <end position="960"/>
    </location>
</feature>
<feature type="compositionally biased region" description="Polar residues" evidence="2">
    <location>
        <begin position="37"/>
        <end position="46"/>
    </location>
</feature>
<comment type="caution">
    <text evidence="3">The sequence shown here is derived from an EMBL/GenBank/DDBJ whole genome shotgun (WGS) entry which is preliminary data.</text>
</comment>
<evidence type="ECO:0000313" key="4">
    <source>
        <dbReference type="Proteomes" id="UP000815325"/>
    </source>
</evidence>
<reference evidence="3" key="1">
    <citation type="submission" date="2017-08" db="EMBL/GenBank/DDBJ databases">
        <authorList>
            <person name="Polle J.E."/>
            <person name="Barry K."/>
            <person name="Cushman J."/>
            <person name="Schmutz J."/>
            <person name="Tran D."/>
            <person name="Hathwaick L.T."/>
            <person name="Yim W.C."/>
            <person name="Jenkins J."/>
            <person name="Mckie-Krisberg Z.M."/>
            <person name="Prochnik S."/>
            <person name="Lindquist E."/>
            <person name="Dockter R.B."/>
            <person name="Adam C."/>
            <person name="Molina H."/>
            <person name="Bunkerborg J."/>
            <person name="Jin E."/>
            <person name="Buchheim M."/>
            <person name="Magnuson J."/>
        </authorList>
    </citation>
    <scope>NUCLEOTIDE SEQUENCE</scope>
    <source>
        <strain evidence="3">CCAP 19/18</strain>
    </source>
</reference>
<evidence type="ECO:0000313" key="3">
    <source>
        <dbReference type="EMBL" id="KAF5843423.1"/>
    </source>
</evidence>
<organism evidence="3 4">
    <name type="scientific">Dunaliella salina</name>
    <name type="common">Green alga</name>
    <name type="synonym">Protococcus salinus</name>
    <dbReference type="NCBI Taxonomy" id="3046"/>
    <lineage>
        <taxon>Eukaryota</taxon>
        <taxon>Viridiplantae</taxon>
        <taxon>Chlorophyta</taxon>
        <taxon>core chlorophytes</taxon>
        <taxon>Chlorophyceae</taxon>
        <taxon>CS clade</taxon>
        <taxon>Chlamydomonadales</taxon>
        <taxon>Dunaliellaceae</taxon>
        <taxon>Dunaliella</taxon>
    </lineage>
</organism>
<evidence type="ECO:0000256" key="2">
    <source>
        <dbReference type="SAM" id="MobiDB-lite"/>
    </source>
</evidence>
<feature type="compositionally biased region" description="Low complexity" evidence="2">
    <location>
        <begin position="655"/>
        <end position="665"/>
    </location>
</feature>
<feature type="region of interest" description="Disordered" evidence="2">
    <location>
        <begin position="341"/>
        <end position="364"/>
    </location>
</feature>
<protein>
    <submittedName>
        <fullName evidence="3">Uncharacterized protein</fullName>
    </submittedName>
</protein>
<sequence length="966" mass="102276">MRAAGVNDGNRGEASAHASVHAAGVDDRNLREVLVSHTGSAMQVGSISERGVGGSNSYGPGGTAGQPAGKPCSRPSSPSTSAAPKQAGRSRPSTPSRGDRPRLSYVQLHAPRIVRASCLDRELADAIAGPKGSDACQEGAANGEADGATNISSYSGSYSAQRSVRPQSAPPARPMLLDPKAMRPPYPSYASVGWVGPERGDQPGSSGEDQGCGKEAMARQKSSPRHATTTYMHQLATAGAPSGCGGPWGREGGWRGLSGVGTGGGAISPSTASRSCTQNHGPHGRGGSRSPSPMQMGGKHVGGEWVGGTLTSPVRRASHPKPWNYRVGGCCDPRPCSADAPGRVRAHRSSSSAAPAASASLNAGSPAAARPTAAAAAGAFGSLSSASGSGPSSRGASPCSCLHTDGQTGRCLGGCKPCLVSKSEVGRSEGGQGMGCGRERRACGTSCACKLHLEGQRGSKSRGSDLMPDQDSLGRRDWTSKFGLLLHQAKHQHQQQQRPHAGGTAALGRECCRMGDLINDAFLQQQRQQQQQQHEVLPENHSLLARQQKLRAALDEEDAAMHSAVQASTRRYRRAEQDQQKQERLTRMLMEEQHPQNKSASASEEKASGHTTQSITAIAPPAHRSWAPPAQHRLQESDAAAVASATLQCISQRLSGSSSPSSDGSNAVLPQERGSGGALTWASDSDGSRRCKSRCRGIAGRHDSGGCPPANAGLEAALRRRQQRSQLQMLEDQGCSDLPHPFPSMTSHPSKHIQHVHTWKPQAAARLNEGREGEGPQELEGRVRILLGVLERERRGREEEQQKKRELERALEEAQASSQLQACDFQAEIAKLRQRVARLQNDHPAQLGPLFDMYERDMARADAANKIRALEGRVADLVCEVGEAQRCARAHALAARQAELGLSSLHTATTQAAQAEEDSIAAGLKAAEARRQLQSMEMNMERLQEENAMLRQRVKALQLAARSNLQ</sequence>
<name>A0ABQ7H993_DUNSA</name>
<evidence type="ECO:0000256" key="1">
    <source>
        <dbReference type="SAM" id="Coils"/>
    </source>
</evidence>
<feature type="compositionally biased region" description="Gly residues" evidence="2">
    <location>
        <begin position="242"/>
        <end position="266"/>
    </location>
</feature>
<gene>
    <name evidence="3" type="ORF">DUNSADRAFT_15718</name>
</gene>
<feature type="compositionally biased region" description="Low complexity" evidence="2">
    <location>
        <begin position="71"/>
        <end position="84"/>
    </location>
</feature>
<keyword evidence="1" id="KW-0175">Coiled coil</keyword>
<feature type="region of interest" description="Disordered" evidence="2">
    <location>
        <begin position="1"/>
        <end position="107"/>
    </location>
</feature>
<feature type="region of interest" description="Disordered" evidence="2">
    <location>
        <begin position="653"/>
        <end position="693"/>
    </location>
</feature>
<feature type="compositionally biased region" description="Gly residues" evidence="2">
    <location>
        <begin position="51"/>
        <end position="64"/>
    </location>
</feature>
<dbReference type="EMBL" id="MU069442">
    <property type="protein sequence ID" value="KAF5843423.1"/>
    <property type="molecule type" value="Genomic_DNA"/>
</dbReference>
<dbReference type="Proteomes" id="UP000815325">
    <property type="component" value="Unassembled WGS sequence"/>
</dbReference>
<feature type="region of interest" description="Disordered" evidence="2">
    <location>
        <begin position="560"/>
        <end position="613"/>
    </location>
</feature>
<feature type="coiled-coil region" evidence="1">
    <location>
        <begin position="790"/>
        <end position="820"/>
    </location>
</feature>
<proteinExistence type="predicted"/>
<accession>A0ABQ7H993</accession>